<dbReference type="PANTHER" id="PTHR34068">
    <property type="entry name" value="UPF0145 PROTEIN YBJQ"/>
    <property type="match status" value="1"/>
</dbReference>
<dbReference type="EMBL" id="FUWO01000007">
    <property type="protein sequence ID" value="SJZ52608.1"/>
    <property type="molecule type" value="Genomic_DNA"/>
</dbReference>
<evidence type="ECO:0000313" key="5">
    <source>
        <dbReference type="Proteomes" id="UP000189941"/>
    </source>
</evidence>
<gene>
    <name evidence="4" type="ORF">SAMN02746011_01052</name>
</gene>
<dbReference type="PANTHER" id="PTHR34068:SF1">
    <property type="entry name" value="UPF0145 PROTEIN YBJQ"/>
    <property type="match status" value="1"/>
</dbReference>
<proteinExistence type="inferred from homology"/>
<feature type="coiled-coil region" evidence="3">
    <location>
        <begin position="47"/>
        <end position="75"/>
    </location>
</feature>
<dbReference type="Gene3D" id="3.30.110.70">
    <property type="entry name" value="Hypothetical protein apc22750. Chain B"/>
    <property type="match status" value="1"/>
</dbReference>
<evidence type="ECO:0000256" key="2">
    <source>
        <dbReference type="HAMAP-Rule" id="MF_00338"/>
    </source>
</evidence>
<dbReference type="OrthoDB" id="9796448at2"/>
<dbReference type="Proteomes" id="UP000189941">
    <property type="component" value="Unassembled WGS sequence"/>
</dbReference>
<dbReference type="Pfam" id="PF01906">
    <property type="entry name" value="YbjQ_1"/>
    <property type="match status" value="1"/>
</dbReference>
<reference evidence="5" key="1">
    <citation type="submission" date="2017-02" db="EMBL/GenBank/DDBJ databases">
        <authorList>
            <person name="Varghese N."/>
            <person name="Submissions S."/>
        </authorList>
    </citation>
    <scope>NUCLEOTIDE SEQUENCE [LARGE SCALE GENOMIC DNA]</scope>
    <source>
        <strain evidence="5">DSM 15739</strain>
    </source>
</reference>
<evidence type="ECO:0000256" key="1">
    <source>
        <dbReference type="ARBA" id="ARBA00010751"/>
    </source>
</evidence>
<dbReference type="InterPro" id="IPR035439">
    <property type="entry name" value="UPF0145_dom_sf"/>
</dbReference>
<evidence type="ECO:0000313" key="4">
    <source>
        <dbReference type="EMBL" id="SJZ52608.1"/>
    </source>
</evidence>
<organism evidence="4 5">
    <name type="scientific">Globicatella sulfidifaciens DSM 15739</name>
    <dbReference type="NCBI Taxonomy" id="1121925"/>
    <lineage>
        <taxon>Bacteria</taxon>
        <taxon>Bacillati</taxon>
        <taxon>Bacillota</taxon>
        <taxon>Bacilli</taxon>
        <taxon>Lactobacillales</taxon>
        <taxon>Aerococcaceae</taxon>
        <taxon>Globicatella</taxon>
    </lineage>
</organism>
<dbReference type="SUPFAM" id="SSF117782">
    <property type="entry name" value="YbjQ-like"/>
    <property type="match status" value="1"/>
</dbReference>
<dbReference type="HAMAP" id="MF_00338">
    <property type="entry name" value="UPF0145"/>
    <property type="match status" value="1"/>
</dbReference>
<keyword evidence="3" id="KW-0175">Coiled coil</keyword>
<accession>A0A1T4LDH0</accession>
<protein>
    <recommendedName>
        <fullName evidence="2">UPF0145 protein SAMN02746011_01052</fullName>
    </recommendedName>
</protein>
<dbReference type="AlphaFoldDB" id="A0A1T4LDH0"/>
<dbReference type="InterPro" id="IPR002765">
    <property type="entry name" value="UPF0145_YbjQ-like"/>
</dbReference>
<dbReference type="RefSeq" id="WP_078755811.1">
    <property type="nucleotide sequence ID" value="NZ_FUWO01000007.1"/>
</dbReference>
<sequence length="105" mass="11388">MIITTTPTIEGQPVQEYIGVVFSEVVVGINFMKDFGAGLRNIFGGRSAGYEEELREAQREAMEELERRAKNLGANAIVGMKLDYEVLGADNGMMMVIGSGTAVKV</sequence>
<name>A0A1T4LDH0_9LACT</name>
<keyword evidence="5" id="KW-1185">Reference proteome</keyword>
<comment type="similarity">
    <text evidence="1 2">Belongs to the UPF0145 family.</text>
</comment>
<evidence type="ECO:0000256" key="3">
    <source>
        <dbReference type="SAM" id="Coils"/>
    </source>
</evidence>